<comment type="caution">
    <text evidence="1">The sequence shown here is derived from an EMBL/GenBank/DDBJ whole genome shotgun (WGS) entry which is preliminary data.</text>
</comment>
<name>A0A9N9DHB2_9GLOM</name>
<organism evidence="1 2">
    <name type="scientific">Funneliformis caledonium</name>
    <dbReference type="NCBI Taxonomy" id="1117310"/>
    <lineage>
        <taxon>Eukaryota</taxon>
        <taxon>Fungi</taxon>
        <taxon>Fungi incertae sedis</taxon>
        <taxon>Mucoromycota</taxon>
        <taxon>Glomeromycotina</taxon>
        <taxon>Glomeromycetes</taxon>
        <taxon>Glomerales</taxon>
        <taxon>Glomeraceae</taxon>
        <taxon>Funneliformis</taxon>
    </lineage>
</organism>
<dbReference type="AlphaFoldDB" id="A0A9N9DHB2"/>
<dbReference type="Proteomes" id="UP000789570">
    <property type="component" value="Unassembled WGS sequence"/>
</dbReference>
<sequence>MSVQSIGGEVMSCLTANNFRVCSSQLAATVDPLTLLKLTHVCSSQLAETPSFMSVQSIGGEVMSCLTANNFRVCSSQLAATVDPLTLLKLTHVCSSQLAVSASLDIFT</sequence>
<reference evidence="1" key="1">
    <citation type="submission" date="2021-06" db="EMBL/GenBank/DDBJ databases">
        <authorList>
            <person name="Kallberg Y."/>
            <person name="Tangrot J."/>
            <person name="Rosling A."/>
        </authorList>
    </citation>
    <scope>NUCLEOTIDE SEQUENCE</scope>
    <source>
        <strain evidence="1">UK204</strain>
    </source>
</reference>
<gene>
    <name evidence="1" type="ORF">FCALED_LOCUS10301</name>
</gene>
<keyword evidence="2" id="KW-1185">Reference proteome</keyword>
<evidence type="ECO:0000313" key="2">
    <source>
        <dbReference type="Proteomes" id="UP000789570"/>
    </source>
</evidence>
<accession>A0A9N9DHB2</accession>
<dbReference type="EMBL" id="CAJVPQ010003720">
    <property type="protein sequence ID" value="CAG8635712.1"/>
    <property type="molecule type" value="Genomic_DNA"/>
</dbReference>
<protein>
    <submittedName>
        <fullName evidence="1">1871_t:CDS:1</fullName>
    </submittedName>
</protein>
<evidence type="ECO:0000313" key="1">
    <source>
        <dbReference type="EMBL" id="CAG8635712.1"/>
    </source>
</evidence>
<dbReference type="OrthoDB" id="10439721at2759"/>
<proteinExistence type="predicted"/>